<comment type="caution">
    <text evidence="4">The sequence shown here is derived from an EMBL/GenBank/DDBJ whole genome shotgun (WGS) entry which is preliminary data.</text>
</comment>
<dbReference type="Gene3D" id="3.40.630.30">
    <property type="match status" value="1"/>
</dbReference>
<evidence type="ECO:0000256" key="1">
    <source>
        <dbReference type="ARBA" id="ARBA00022679"/>
    </source>
</evidence>
<feature type="domain" description="N-acetyltransferase" evidence="3">
    <location>
        <begin position="1"/>
        <end position="134"/>
    </location>
</feature>
<gene>
    <name evidence="4" type="ORF">N473_21425</name>
</gene>
<dbReference type="CDD" id="cd04301">
    <property type="entry name" value="NAT_SF"/>
    <property type="match status" value="1"/>
</dbReference>
<dbReference type="EMBL" id="AUYC01000035">
    <property type="protein sequence ID" value="KZN62109.1"/>
    <property type="molecule type" value="Genomic_DNA"/>
</dbReference>
<evidence type="ECO:0000259" key="3">
    <source>
        <dbReference type="PROSITE" id="PS51186"/>
    </source>
</evidence>
<sequence>MTYMEVNNTDVPIELLLEADPSRENVLSYLQDAWCFVAMDDKQIIGICVVTQRVSGLAEIDNISIEPSRQGLGIGTNLLRYVLKELKSKGMTRVELGTGSFGYQLTYYQRLGFRVESVAKNHFLQTYSEPIFENGIQHKDMLRLYLNLS</sequence>
<protein>
    <recommendedName>
        <fullName evidence="3">N-acetyltransferase domain-containing protein</fullName>
    </recommendedName>
</protein>
<keyword evidence="1" id="KW-0808">Transferase</keyword>
<dbReference type="GO" id="GO:0016747">
    <property type="term" value="F:acyltransferase activity, transferring groups other than amino-acyl groups"/>
    <property type="evidence" value="ECO:0007669"/>
    <property type="project" value="InterPro"/>
</dbReference>
<dbReference type="PROSITE" id="PS51186">
    <property type="entry name" value="GNAT"/>
    <property type="match status" value="1"/>
</dbReference>
<dbReference type="InterPro" id="IPR000182">
    <property type="entry name" value="GNAT_dom"/>
</dbReference>
<evidence type="ECO:0000256" key="2">
    <source>
        <dbReference type="ARBA" id="ARBA00023315"/>
    </source>
</evidence>
<dbReference type="Pfam" id="PF13508">
    <property type="entry name" value="Acetyltransf_7"/>
    <property type="match status" value="1"/>
</dbReference>
<dbReference type="InterPro" id="IPR016181">
    <property type="entry name" value="Acyl_CoA_acyltransferase"/>
</dbReference>
<dbReference type="PATRIC" id="fig|1365248.3.peg.3367"/>
<evidence type="ECO:0000313" key="5">
    <source>
        <dbReference type="Proteomes" id="UP000076486"/>
    </source>
</evidence>
<reference evidence="4 5" key="1">
    <citation type="submission" date="2013-07" db="EMBL/GenBank/DDBJ databases">
        <title>Comparative Genomic and Metabolomic Analysis of Twelve Strains of Pseudoalteromonas luteoviolacea.</title>
        <authorList>
            <person name="Vynne N.G."/>
            <person name="Mansson M."/>
            <person name="Gram L."/>
        </authorList>
    </citation>
    <scope>NUCLEOTIDE SEQUENCE [LARGE SCALE GENOMIC DNA]</scope>
    <source>
        <strain evidence="4 5">CPMOR-1</strain>
    </source>
</reference>
<name>A0A167K3Z7_9GAMM</name>
<proteinExistence type="predicted"/>
<dbReference type="InterPro" id="IPR050832">
    <property type="entry name" value="Bact_Acetyltransf"/>
</dbReference>
<dbReference type="AlphaFoldDB" id="A0A167K3Z7"/>
<organism evidence="4 5">
    <name type="scientific">Pseudoalteromonas luteoviolacea CPMOR-1</name>
    <dbReference type="NCBI Taxonomy" id="1365248"/>
    <lineage>
        <taxon>Bacteria</taxon>
        <taxon>Pseudomonadati</taxon>
        <taxon>Pseudomonadota</taxon>
        <taxon>Gammaproteobacteria</taxon>
        <taxon>Alteromonadales</taxon>
        <taxon>Pseudoalteromonadaceae</taxon>
        <taxon>Pseudoalteromonas</taxon>
    </lineage>
</organism>
<keyword evidence="2" id="KW-0012">Acyltransferase</keyword>
<accession>A0A167K3Z7</accession>
<dbReference type="RefSeq" id="WP_063368755.1">
    <property type="nucleotide sequence ID" value="NZ_AUYC01000035.1"/>
</dbReference>
<dbReference type="Proteomes" id="UP000076486">
    <property type="component" value="Unassembled WGS sequence"/>
</dbReference>
<dbReference type="SUPFAM" id="SSF55729">
    <property type="entry name" value="Acyl-CoA N-acyltransferases (Nat)"/>
    <property type="match status" value="1"/>
</dbReference>
<dbReference type="PANTHER" id="PTHR43877:SF2">
    <property type="entry name" value="AMINOALKYLPHOSPHONATE N-ACETYLTRANSFERASE-RELATED"/>
    <property type="match status" value="1"/>
</dbReference>
<evidence type="ECO:0000313" key="4">
    <source>
        <dbReference type="EMBL" id="KZN62109.1"/>
    </source>
</evidence>
<dbReference type="PANTHER" id="PTHR43877">
    <property type="entry name" value="AMINOALKYLPHOSPHONATE N-ACETYLTRANSFERASE-RELATED-RELATED"/>
    <property type="match status" value="1"/>
</dbReference>